<evidence type="ECO:0000313" key="3">
    <source>
        <dbReference type="EMBL" id="KAK0738445.1"/>
    </source>
</evidence>
<dbReference type="InterPro" id="IPR025676">
    <property type="entry name" value="Clr5_dom"/>
</dbReference>
<feature type="compositionally biased region" description="Polar residues" evidence="1">
    <location>
        <begin position="288"/>
        <end position="310"/>
    </location>
</feature>
<gene>
    <name evidence="3" type="ORF">B0T18DRAFT_246872</name>
</gene>
<dbReference type="Proteomes" id="UP001172155">
    <property type="component" value="Unassembled WGS sequence"/>
</dbReference>
<dbReference type="PANTHER" id="PTHR38788:SF3">
    <property type="entry name" value="CLR5 DOMAIN-CONTAINING PROTEIN"/>
    <property type="match status" value="1"/>
</dbReference>
<dbReference type="EMBL" id="JAUKUD010000007">
    <property type="protein sequence ID" value="KAK0738445.1"/>
    <property type="molecule type" value="Genomic_DNA"/>
</dbReference>
<feature type="compositionally biased region" description="Basic and acidic residues" evidence="1">
    <location>
        <begin position="130"/>
        <end position="139"/>
    </location>
</feature>
<feature type="region of interest" description="Disordered" evidence="1">
    <location>
        <begin position="285"/>
        <end position="312"/>
    </location>
</feature>
<evidence type="ECO:0000259" key="2">
    <source>
        <dbReference type="Pfam" id="PF14420"/>
    </source>
</evidence>
<feature type="compositionally biased region" description="Polar residues" evidence="1">
    <location>
        <begin position="63"/>
        <end position="73"/>
    </location>
</feature>
<organism evidence="3 4">
    <name type="scientific">Schizothecium vesticola</name>
    <dbReference type="NCBI Taxonomy" id="314040"/>
    <lineage>
        <taxon>Eukaryota</taxon>
        <taxon>Fungi</taxon>
        <taxon>Dikarya</taxon>
        <taxon>Ascomycota</taxon>
        <taxon>Pezizomycotina</taxon>
        <taxon>Sordariomycetes</taxon>
        <taxon>Sordariomycetidae</taxon>
        <taxon>Sordariales</taxon>
        <taxon>Schizotheciaceae</taxon>
        <taxon>Schizothecium</taxon>
    </lineage>
</organism>
<feature type="region of interest" description="Disordered" evidence="1">
    <location>
        <begin position="127"/>
        <end position="164"/>
    </location>
</feature>
<evidence type="ECO:0000313" key="4">
    <source>
        <dbReference type="Proteomes" id="UP001172155"/>
    </source>
</evidence>
<feature type="domain" description="Clr5" evidence="2">
    <location>
        <begin position="159"/>
        <end position="211"/>
    </location>
</feature>
<dbReference type="InterPro" id="IPR011990">
    <property type="entry name" value="TPR-like_helical_dom_sf"/>
</dbReference>
<proteinExistence type="predicted"/>
<evidence type="ECO:0000256" key="1">
    <source>
        <dbReference type="SAM" id="MobiDB-lite"/>
    </source>
</evidence>
<sequence>MSWYTDPPTYHFGSAPGRYGSNHPPPIPPNYISGWQGQGQQLPAVSTAFNASPGFPSMPLLSPVSQGPPSTSYPRPGGASHRDEFILPGIHVGAGTHTSPQSGRLGPLANSNAGQHANVIDVDAQNAPNGRERANDRDPNVGQARQPPSRKSRARPPGEAQWQKHKTQIEKLYMKDDLPLPEVAELMERDHGFSATEKMYKNKFKAWRWSKNLSHGQAAWMSRKIEQRRPTATVFYWNHQQWSEDKVMQICGRVAQAQPQSAGPDPYAGTPNEMKDVQYWTPRAAADTPQTPRDVSDVQPQSREGQQSHTIPRRFYLDCPPVHLDMRRTTISDLRKLLVSASQAASSGNQDEADADFRDAVSGFRQVLSPTHEETLKAGYLYASFYANSGRMGKADAVLSWMTEKHREKWGSEHGRTYLHYARMIELLRSWGCKEHAENLVYKLMEGLDDDCDEFAMHLNDPSGLQDRRLLENADGLAESFPETDDADAIRHQLDKVDIAAMANITGLEGILQTIIRHCDEGDSGELCLQACRAKCALARHSLREGPAEDAIRVLKSGRTSLGPLLEVGEEPIAHSTVEVARRLALTFFEAKDKTSCNGVIDEVIVALEARLSLPECREDDLEKHALIDFTISTAFHFHEKSAWNNCRYWIERALALAMRHLGRKSQVALRLQKTLQKKDFDMRTPAGLSDLMGFSRGRGIAFPDGRSLLLLPRF</sequence>
<dbReference type="AlphaFoldDB" id="A0AA40BQC9"/>
<protein>
    <recommendedName>
        <fullName evidence="2">Clr5 domain-containing protein</fullName>
    </recommendedName>
</protein>
<accession>A0AA40BQC9</accession>
<keyword evidence="4" id="KW-1185">Reference proteome</keyword>
<dbReference type="Gene3D" id="1.25.40.10">
    <property type="entry name" value="Tetratricopeptide repeat domain"/>
    <property type="match status" value="1"/>
</dbReference>
<feature type="region of interest" description="Disordered" evidence="1">
    <location>
        <begin position="57"/>
        <end position="112"/>
    </location>
</feature>
<dbReference type="Pfam" id="PF14420">
    <property type="entry name" value="Clr5"/>
    <property type="match status" value="1"/>
</dbReference>
<name>A0AA40BQC9_9PEZI</name>
<comment type="caution">
    <text evidence="3">The sequence shown here is derived from an EMBL/GenBank/DDBJ whole genome shotgun (WGS) entry which is preliminary data.</text>
</comment>
<dbReference type="PANTHER" id="PTHR38788">
    <property type="entry name" value="CLR5 DOMAIN-CONTAINING PROTEIN"/>
    <property type="match status" value="1"/>
</dbReference>
<reference evidence="3" key="1">
    <citation type="submission" date="2023-06" db="EMBL/GenBank/DDBJ databases">
        <title>Genome-scale phylogeny and comparative genomics of the fungal order Sordariales.</title>
        <authorList>
            <consortium name="Lawrence Berkeley National Laboratory"/>
            <person name="Hensen N."/>
            <person name="Bonometti L."/>
            <person name="Westerberg I."/>
            <person name="Brannstrom I.O."/>
            <person name="Guillou S."/>
            <person name="Cros-Aarteil S."/>
            <person name="Calhoun S."/>
            <person name="Haridas S."/>
            <person name="Kuo A."/>
            <person name="Mondo S."/>
            <person name="Pangilinan J."/>
            <person name="Riley R."/>
            <person name="LaButti K."/>
            <person name="Andreopoulos B."/>
            <person name="Lipzen A."/>
            <person name="Chen C."/>
            <person name="Yanf M."/>
            <person name="Daum C."/>
            <person name="Ng V."/>
            <person name="Clum A."/>
            <person name="Steindorff A."/>
            <person name="Ohm R."/>
            <person name="Martin F."/>
            <person name="Silar P."/>
            <person name="Natvig D."/>
            <person name="Lalanne C."/>
            <person name="Gautier V."/>
            <person name="Ament-velasquez S.L."/>
            <person name="Kruys A."/>
            <person name="Hutchinson M.I."/>
            <person name="Powell A.J."/>
            <person name="Barry K."/>
            <person name="Miller A.N."/>
            <person name="Grigoriev I.V."/>
            <person name="Debuchy R."/>
            <person name="Gladieux P."/>
            <person name="Thoren M.H."/>
            <person name="Johannesson H."/>
        </authorList>
    </citation>
    <scope>NUCLEOTIDE SEQUENCE</scope>
    <source>
        <strain evidence="3">SMH3187-1</strain>
    </source>
</reference>